<dbReference type="OrthoDB" id="392571at2759"/>
<evidence type="ECO:0000256" key="3">
    <source>
        <dbReference type="ARBA" id="ARBA00022737"/>
    </source>
</evidence>
<accession>A0A6A6W5L2</accession>
<dbReference type="GO" id="GO:0030686">
    <property type="term" value="C:90S preribosome"/>
    <property type="evidence" value="ECO:0007669"/>
    <property type="project" value="TreeGrafter"/>
</dbReference>
<dbReference type="PANTHER" id="PTHR13102">
    <property type="entry name" value="NUCLEOLAR PROTEIN 9"/>
    <property type="match status" value="1"/>
</dbReference>
<keyword evidence="9" id="KW-1185">Reference proteome</keyword>
<dbReference type="InterPro" id="IPR011989">
    <property type="entry name" value="ARM-like"/>
</dbReference>
<sequence>MPKENKKRGRREEKKRKRDDEDEDVEAVPRTRKSRKSADDAFAVQPSPAATHDVDAAKPTTEENYWVGQLDEEEQEYFRRASEMLELNQFSNPEERMLFLENLHKEVHGKELKIAHSQGCSRLMERLIQLATPAQLKSLFQTFIGNFLNMVQHRFASHCCEAIFIHSAPVVSHEMREGSKTGAPSDPNEVYVTMESLFLYAANELEANLGYLITDRYASHPLRVLLVVLSGMPLEPTSRRTLLHSRKKESNAVALGAENTETVTPEERVVPQHFLDEAQKIIKLSISGLETTYLRALATHQTGNPILQLLLQLELSKFSKSKVAKDGETLFRRLLPDDDFTEGSESERFVKGLIYDPIGSRLVETIVEHAPGKVFKSLYRSYFKDRIAQLARNDVAGYVVCKVLERLSKDDLEEAVKLVIPQIPSLVERNRTSVIKTLIERCVVRDADTASLATALEASYAGSNGFEIARLLKLSEVASESTMSSPPPKASQQHRAPTSMPERLHSSLLAQSMLTVPGTLSDLVFDSLARLSTPLSIALARDPSASRTLQAALKSPSASLIFRRKMIQRFYGHIGEMALDPSASHVIDAVWAGTSGLAFIRERIAEELAENEAALRGSFVGRNVWRNWEMDLYKRRRDTWVKRSRQGAGNDGFMSFPEKNDGAADAKEGTKKHKSALELARERHFLDKKKKDKEEQKKQKIGKEQESQPQPQEASVS</sequence>
<evidence type="ECO:0000313" key="8">
    <source>
        <dbReference type="EMBL" id="KAF2758218.1"/>
    </source>
</evidence>
<dbReference type="InterPro" id="IPR040000">
    <property type="entry name" value="NOP9"/>
</dbReference>
<evidence type="ECO:0000313" key="9">
    <source>
        <dbReference type="Proteomes" id="UP000799437"/>
    </source>
</evidence>
<feature type="region of interest" description="Disordered" evidence="7">
    <location>
        <begin position="644"/>
        <end position="717"/>
    </location>
</feature>
<organism evidence="8 9">
    <name type="scientific">Pseudovirgaria hyperparasitica</name>
    <dbReference type="NCBI Taxonomy" id="470096"/>
    <lineage>
        <taxon>Eukaryota</taxon>
        <taxon>Fungi</taxon>
        <taxon>Dikarya</taxon>
        <taxon>Ascomycota</taxon>
        <taxon>Pezizomycotina</taxon>
        <taxon>Dothideomycetes</taxon>
        <taxon>Dothideomycetes incertae sedis</taxon>
        <taxon>Acrospermales</taxon>
        <taxon>Acrospermaceae</taxon>
        <taxon>Pseudovirgaria</taxon>
    </lineage>
</organism>
<dbReference type="GeneID" id="54490103"/>
<dbReference type="AlphaFoldDB" id="A0A6A6W5L2"/>
<comment type="function">
    <text evidence="4">RNA-binding nucleolar protein required for pre-rRNA processing. Involved in production of 18S rRNA and assembly of small ribosomal subunit.</text>
</comment>
<dbReference type="GO" id="GO:0000480">
    <property type="term" value="P:endonucleolytic cleavage in 5'-ETS of tricistronic rRNA transcript (SSU-rRNA, 5.8S rRNA, LSU-rRNA)"/>
    <property type="evidence" value="ECO:0007669"/>
    <property type="project" value="TreeGrafter"/>
</dbReference>
<dbReference type="SMART" id="SM00025">
    <property type="entry name" value="Pumilio"/>
    <property type="match status" value="7"/>
</dbReference>
<evidence type="ECO:0000256" key="5">
    <source>
        <dbReference type="ARBA" id="ARBA00030932"/>
    </source>
</evidence>
<reference evidence="8" key="1">
    <citation type="journal article" date="2020" name="Stud. Mycol.">
        <title>101 Dothideomycetes genomes: a test case for predicting lifestyles and emergence of pathogens.</title>
        <authorList>
            <person name="Haridas S."/>
            <person name="Albert R."/>
            <person name="Binder M."/>
            <person name="Bloem J."/>
            <person name="Labutti K."/>
            <person name="Salamov A."/>
            <person name="Andreopoulos B."/>
            <person name="Baker S."/>
            <person name="Barry K."/>
            <person name="Bills G."/>
            <person name="Bluhm B."/>
            <person name="Cannon C."/>
            <person name="Castanera R."/>
            <person name="Culley D."/>
            <person name="Daum C."/>
            <person name="Ezra D."/>
            <person name="Gonzalez J."/>
            <person name="Henrissat B."/>
            <person name="Kuo A."/>
            <person name="Liang C."/>
            <person name="Lipzen A."/>
            <person name="Lutzoni F."/>
            <person name="Magnuson J."/>
            <person name="Mondo S."/>
            <person name="Nolan M."/>
            <person name="Ohm R."/>
            <person name="Pangilinan J."/>
            <person name="Park H.-J."/>
            <person name="Ramirez L."/>
            <person name="Alfaro M."/>
            <person name="Sun H."/>
            <person name="Tritt A."/>
            <person name="Yoshinaga Y."/>
            <person name="Zwiers L.-H."/>
            <person name="Turgeon B."/>
            <person name="Goodwin S."/>
            <person name="Spatafora J."/>
            <person name="Crous P."/>
            <person name="Grigoriev I."/>
        </authorList>
    </citation>
    <scope>NUCLEOTIDE SEQUENCE</scope>
    <source>
        <strain evidence="8">CBS 121739</strain>
    </source>
</reference>
<keyword evidence="3" id="KW-0677">Repeat</keyword>
<evidence type="ECO:0000256" key="4">
    <source>
        <dbReference type="ARBA" id="ARBA00024893"/>
    </source>
</evidence>
<dbReference type="GO" id="GO:0000056">
    <property type="term" value="P:ribosomal small subunit export from nucleus"/>
    <property type="evidence" value="ECO:0007669"/>
    <property type="project" value="TreeGrafter"/>
</dbReference>
<evidence type="ECO:0000256" key="1">
    <source>
        <dbReference type="ARBA" id="ARBA00004604"/>
    </source>
</evidence>
<dbReference type="Pfam" id="PF22493">
    <property type="entry name" value="PUF_NOP9"/>
    <property type="match status" value="1"/>
</dbReference>
<proteinExistence type="predicted"/>
<dbReference type="GO" id="GO:0000472">
    <property type="term" value="P:endonucleolytic cleavage to generate mature 5'-end of SSU-rRNA from (SSU-rRNA, 5.8S rRNA, LSU-rRNA)"/>
    <property type="evidence" value="ECO:0007669"/>
    <property type="project" value="TreeGrafter"/>
</dbReference>
<protein>
    <recommendedName>
        <fullName evidence="2">Nucleolar protein 9</fullName>
    </recommendedName>
    <alternativeName>
        <fullName evidence="5 6">Pumilio domain-containing protein NOP9</fullName>
    </alternativeName>
</protein>
<dbReference type="GO" id="GO:0005730">
    <property type="term" value="C:nucleolus"/>
    <property type="evidence" value="ECO:0007669"/>
    <property type="project" value="UniProtKB-SubCell"/>
</dbReference>
<feature type="compositionally biased region" description="Low complexity" evidence="7">
    <location>
        <begin position="707"/>
        <end position="717"/>
    </location>
</feature>
<dbReference type="RefSeq" id="XP_033600669.1">
    <property type="nucleotide sequence ID" value="XM_033749049.1"/>
</dbReference>
<dbReference type="EMBL" id="ML996572">
    <property type="protein sequence ID" value="KAF2758218.1"/>
    <property type="molecule type" value="Genomic_DNA"/>
</dbReference>
<feature type="region of interest" description="Disordered" evidence="7">
    <location>
        <begin position="480"/>
        <end position="501"/>
    </location>
</feature>
<feature type="compositionally biased region" description="Basic and acidic residues" evidence="7">
    <location>
        <begin position="658"/>
        <end position="685"/>
    </location>
</feature>
<dbReference type="GO" id="GO:0000447">
    <property type="term" value="P:endonucleolytic cleavage in ITS1 to separate SSU-rRNA from 5.8S rRNA and LSU-rRNA from tricistronic rRNA transcript (SSU-rRNA, 5.8S rRNA, LSU-rRNA)"/>
    <property type="evidence" value="ECO:0007669"/>
    <property type="project" value="TreeGrafter"/>
</dbReference>
<feature type="region of interest" description="Disordered" evidence="7">
    <location>
        <begin position="1"/>
        <end position="61"/>
    </location>
</feature>
<dbReference type="GO" id="GO:0030688">
    <property type="term" value="C:preribosome, small subunit precursor"/>
    <property type="evidence" value="ECO:0007669"/>
    <property type="project" value="TreeGrafter"/>
</dbReference>
<evidence type="ECO:0000256" key="2">
    <source>
        <dbReference type="ARBA" id="ARBA00016427"/>
    </source>
</evidence>
<feature type="compositionally biased region" description="Basic and acidic residues" evidence="7">
    <location>
        <begin position="692"/>
        <end position="706"/>
    </location>
</feature>
<feature type="compositionally biased region" description="Polar residues" evidence="7">
    <location>
        <begin position="480"/>
        <end position="496"/>
    </location>
</feature>
<dbReference type="PANTHER" id="PTHR13102:SF0">
    <property type="entry name" value="NUCLEOLAR PROTEIN 9"/>
    <property type="match status" value="1"/>
</dbReference>
<dbReference type="Proteomes" id="UP000799437">
    <property type="component" value="Unassembled WGS sequence"/>
</dbReference>
<comment type="subcellular location">
    <subcellularLocation>
        <location evidence="1">Nucleus</location>
        <location evidence="1">Nucleolus</location>
    </subcellularLocation>
</comment>
<evidence type="ECO:0000256" key="7">
    <source>
        <dbReference type="SAM" id="MobiDB-lite"/>
    </source>
</evidence>
<dbReference type="InterPro" id="IPR001313">
    <property type="entry name" value="Pumilio_RNA-bd_rpt"/>
</dbReference>
<dbReference type="GO" id="GO:0003723">
    <property type="term" value="F:RNA binding"/>
    <property type="evidence" value="ECO:0007669"/>
    <property type="project" value="InterPro"/>
</dbReference>
<dbReference type="SUPFAM" id="SSF48371">
    <property type="entry name" value="ARM repeat"/>
    <property type="match status" value="1"/>
</dbReference>
<name>A0A6A6W5L2_9PEZI</name>
<dbReference type="Gene3D" id="1.25.10.10">
    <property type="entry name" value="Leucine-rich Repeat Variant"/>
    <property type="match status" value="2"/>
</dbReference>
<dbReference type="InterPro" id="IPR016024">
    <property type="entry name" value="ARM-type_fold"/>
</dbReference>
<feature type="compositionally biased region" description="Basic residues" evidence="7">
    <location>
        <begin position="1"/>
        <end position="17"/>
    </location>
</feature>
<gene>
    <name evidence="8" type="ORF">EJ05DRAFT_531913</name>
</gene>
<evidence type="ECO:0000256" key="6">
    <source>
        <dbReference type="ARBA" id="ARBA00031929"/>
    </source>
</evidence>